<dbReference type="Proteomes" id="UP000267858">
    <property type="component" value="Chromosome"/>
</dbReference>
<dbReference type="PANTHER" id="PTHR31360">
    <property type="match status" value="1"/>
</dbReference>
<dbReference type="InterPro" id="IPR010686">
    <property type="entry name" value="OBAP-like"/>
</dbReference>
<organism evidence="1 2">
    <name type="scientific">Salmonella enterica subsp. salamae</name>
    <dbReference type="NCBI Taxonomy" id="59202"/>
    <lineage>
        <taxon>Bacteria</taxon>
        <taxon>Pseudomonadati</taxon>
        <taxon>Pseudomonadota</taxon>
        <taxon>Gammaproteobacteria</taxon>
        <taxon>Enterobacterales</taxon>
        <taxon>Enterobacteriaceae</taxon>
        <taxon>Salmonella</taxon>
    </lineage>
</organism>
<sequence>MEAHHYVTVLNEDVMQAVIYDGNTKNARLMGVEYIISERLFKTLPPEEKKLLAQPPVRG</sequence>
<accession>A0A6D2G827</accession>
<evidence type="ECO:0000313" key="2">
    <source>
        <dbReference type="Proteomes" id="UP000267858"/>
    </source>
</evidence>
<gene>
    <name evidence="1" type="ORF">NCTC5773_02523</name>
</gene>
<evidence type="ECO:0000313" key="1">
    <source>
        <dbReference type="EMBL" id="VEA03124.1"/>
    </source>
</evidence>
<proteinExistence type="predicted"/>
<name>A0A6D2G827_SALER</name>
<dbReference type="Pfam" id="PF06884">
    <property type="entry name" value="DUF1264"/>
    <property type="match status" value="1"/>
</dbReference>
<keyword evidence="1" id="KW-0449">Lipoprotein</keyword>
<dbReference type="PANTHER" id="PTHR31360:SF0">
    <property type="entry name" value="OIL BODY-ASSOCIATED PROTEIN 1B"/>
    <property type="match status" value="1"/>
</dbReference>
<dbReference type="AlphaFoldDB" id="A0A6D2G827"/>
<dbReference type="EMBL" id="LR134141">
    <property type="protein sequence ID" value="VEA03124.1"/>
    <property type="molecule type" value="Genomic_DNA"/>
</dbReference>
<protein>
    <submittedName>
        <fullName evidence="1">Outer membrane or secretedlipoprotein</fullName>
    </submittedName>
</protein>
<reference evidence="1 2" key="1">
    <citation type="submission" date="2018-12" db="EMBL/GenBank/DDBJ databases">
        <authorList>
            <consortium name="Pathogen Informatics"/>
        </authorList>
    </citation>
    <scope>NUCLEOTIDE SEQUENCE [LARGE SCALE GENOMIC DNA]</scope>
    <source>
        <strain evidence="1 2">NCTC5773</strain>
    </source>
</reference>